<dbReference type="Proteomes" id="UP001231124">
    <property type="component" value="Unassembled WGS sequence"/>
</dbReference>
<keyword evidence="2" id="KW-1185">Reference proteome</keyword>
<proteinExistence type="predicted"/>
<accession>A0ABU0I154</accession>
<dbReference type="EMBL" id="JAUSVP010000008">
    <property type="protein sequence ID" value="MDQ0448323.1"/>
    <property type="molecule type" value="Genomic_DNA"/>
</dbReference>
<name>A0ABU0I154_9HYPH</name>
<sequence>MRLYDRDGRKAEGQLRASIPYVVNARESFTSVGPLTKIESFVSSTMTLITSNFDAATVKVTQIDAQVTHCFQSAKNYITLADQN</sequence>
<gene>
    <name evidence="1" type="ORF">QO012_002832</name>
</gene>
<comment type="caution">
    <text evidence="1">The sequence shown here is derived from an EMBL/GenBank/DDBJ whole genome shotgun (WGS) entry which is preliminary data.</text>
</comment>
<reference evidence="1 2" key="1">
    <citation type="submission" date="2023-07" db="EMBL/GenBank/DDBJ databases">
        <title>Genomic Encyclopedia of Type Strains, Phase IV (KMG-IV): sequencing the most valuable type-strain genomes for metagenomic binning, comparative biology and taxonomic classification.</title>
        <authorList>
            <person name="Goeker M."/>
        </authorList>
    </citation>
    <scope>NUCLEOTIDE SEQUENCE [LARGE SCALE GENOMIC DNA]</scope>
    <source>
        <strain evidence="1 2">DSM 19013</strain>
    </source>
</reference>
<organism evidence="1 2">
    <name type="scientific">Methylobacterium aerolatum</name>
    <dbReference type="NCBI Taxonomy" id="418708"/>
    <lineage>
        <taxon>Bacteria</taxon>
        <taxon>Pseudomonadati</taxon>
        <taxon>Pseudomonadota</taxon>
        <taxon>Alphaproteobacteria</taxon>
        <taxon>Hyphomicrobiales</taxon>
        <taxon>Methylobacteriaceae</taxon>
        <taxon>Methylobacterium</taxon>
    </lineage>
</organism>
<evidence type="ECO:0000313" key="2">
    <source>
        <dbReference type="Proteomes" id="UP001231124"/>
    </source>
</evidence>
<evidence type="ECO:0000313" key="1">
    <source>
        <dbReference type="EMBL" id="MDQ0448323.1"/>
    </source>
</evidence>
<protein>
    <submittedName>
        <fullName evidence="1">Uncharacterized protein</fullName>
    </submittedName>
</protein>
<dbReference type="RefSeq" id="WP_238205917.1">
    <property type="nucleotide sequence ID" value="NZ_BPQE01000024.1"/>
</dbReference>